<dbReference type="Proteomes" id="UP001281761">
    <property type="component" value="Unassembled WGS sequence"/>
</dbReference>
<comment type="caution">
    <text evidence="1">The sequence shown here is derived from an EMBL/GenBank/DDBJ whole genome shotgun (WGS) entry which is preliminary data.</text>
</comment>
<protein>
    <submittedName>
        <fullName evidence="1">Uncharacterized protein</fullName>
    </submittedName>
</protein>
<evidence type="ECO:0000313" key="1">
    <source>
        <dbReference type="EMBL" id="KAK2958949.1"/>
    </source>
</evidence>
<keyword evidence="2" id="KW-1185">Reference proteome</keyword>
<gene>
    <name evidence="1" type="ORF">BLNAU_6198</name>
</gene>
<accession>A0ABQ9Y5E8</accession>
<dbReference type="InterPro" id="IPR011050">
    <property type="entry name" value="Pectin_lyase_fold/virulence"/>
</dbReference>
<reference evidence="1 2" key="1">
    <citation type="journal article" date="2022" name="bioRxiv">
        <title>Genomics of Preaxostyla Flagellates Illuminates Evolutionary Transitions and the Path Towards Mitochondrial Loss.</title>
        <authorList>
            <person name="Novak L.V.F."/>
            <person name="Treitli S.C."/>
            <person name="Pyrih J."/>
            <person name="Halakuc P."/>
            <person name="Pipaliya S.V."/>
            <person name="Vacek V."/>
            <person name="Brzon O."/>
            <person name="Soukal P."/>
            <person name="Eme L."/>
            <person name="Dacks J.B."/>
            <person name="Karnkowska A."/>
            <person name="Elias M."/>
            <person name="Hampl V."/>
        </authorList>
    </citation>
    <scope>NUCLEOTIDE SEQUENCE [LARGE SCALE GENOMIC DNA]</scope>
    <source>
        <strain evidence="1">NAU3</strain>
        <tissue evidence="1">Gut</tissue>
    </source>
</reference>
<proteinExistence type="predicted"/>
<sequence>MIACQRFTNQDYDGYAYFVSGFNDEDGIQTKRIDSFLTNSVSEGGTQNVQLGTSGHVYGAIVESKDADVYVATSGSNVWNCGDTSNQCKTVTYGGNKVKANYKVIVAAGEYSSSNGDETSILVNMKTVRIEGGGSSSTSVSFIKPTFFQTANMKVTTGTLSVSAISLTLNVDSTDTWHLIEVDGSGSATLTNCILKGTGSAQNGRLVNIIGGSLTATGCEFNNIHSTLNTGAAIHADLESTSSLTLSSSSFTNCKLGSALENVGAALFIHLQDNAKTYTLSGLTFAGGEANRAADIFISTPTLNKESEYLTEDHVQVSWQNNAADNLRFRCFSRDSSFKPQELGIPFYIAVRTKLFVNSSKSDEEDCGSQDAPCQSVTYAGSRMTLSGMTVFVMVSAHLKGTTDIAGCSIQPEHESNQATLQVTEVSSLTITDTKTAAISRIDFAFETPLSSSTALLSTSTGSFVLQSCSFKSSGSVVAAQTLITVSATGAITTDGLRVSDLSFSSPAISITSSSISVGDVIFSSCSFTGTLPDTLVSISPSSSCTLVSVGKVSFTSFSTTSSPSSSSELTLALISGPSTSTFTASTATLITSAAGSLTSNTAISFSGSTSSSVPLLKLSLGSTFSATVSNTKVVFNSSTNAGSTAALADSTSSSLSFSTSTIDTSNLSGFFTSSIFVVPANTLSISFSSLTPFLSGSSRVMSVPLARVTGGSLSLSKVELDATILSSSFTSSVVVQSAGKVDISESHFWSISSSVPGSAISATLGSGASLSLSAVAFTSCTSTADGGALSITLTTGSLSLQSTSFKKCSSSLNGGAIWMDLLGMSSPSQYSLIDTVFGTGADANHAVRSGHHVYVIAKDLSEVIVASRWAGSFDTAEDADLWGMDSESNEMSLLPILKSHVIAVGENGSDDADGTFASPFRTLHRCLEWTKEQTGPFTVEIVKKATIGRSCSLASQPSTTVHVRGSGSSGELLCSVSDESSESGTSISSGPNAMVSLSLQTLTFSQIVFSSFSAQRSTRFVFSLMSSSRLVLTSCSISSSAPLSVSLVSASSSSSFSAVALATSALSFVGKASLVVCGDQSRISIASSSFSSTSFDAGAVVWGSTRGDVSVEDTAFVGCGGREFGSLIRVKMAGCTTSIKKCRFVSCSTVLSLSERGGRRIVGGGCVLVEMARQTPVPRSLPPSCADLSLSSFTSCSLINTDLPHSLSSSSQFVGGSAFAIVSHDNSGLVKLPKVALSNCTCEHFASDGVFDGGVVVGEGQPVRTDRRGCVVDKCSLGSIVLH</sequence>
<organism evidence="1 2">
    <name type="scientific">Blattamonas nauphoetae</name>
    <dbReference type="NCBI Taxonomy" id="2049346"/>
    <lineage>
        <taxon>Eukaryota</taxon>
        <taxon>Metamonada</taxon>
        <taxon>Preaxostyla</taxon>
        <taxon>Oxymonadida</taxon>
        <taxon>Blattamonas</taxon>
    </lineage>
</organism>
<name>A0ABQ9Y5E8_9EUKA</name>
<dbReference type="SUPFAM" id="SSF51126">
    <property type="entry name" value="Pectin lyase-like"/>
    <property type="match status" value="2"/>
</dbReference>
<evidence type="ECO:0000313" key="2">
    <source>
        <dbReference type="Proteomes" id="UP001281761"/>
    </source>
</evidence>
<dbReference type="EMBL" id="JARBJD010000034">
    <property type="protein sequence ID" value="KAK2958949.1"/>
    <property type="molecule type" value="Genomic_DNA"/>
</dbReference>